<evidence type="ECO:0000313" key="1">
    <source>
        <dbReference type="EMBL" id="KAH7848583.1"/>
    </source>
</evidence>
<gene>
    <name evidence="1" type="ORF">Vadar_004773</name>
</gene>
<comment type="caution">
    <text evidence="1">The sequence shown here is derived from an EMBL/GenBank/DDBJ whole genome shotgun (WGS) entry which is preliminary data.</text>
</comment>
<protein>
    <submittedName>
        <fullName evidence="1">Uncharacterized protein</fullName>
    </submittedName>
</protein>
<keyword evidence="2" id="KW-1185">Reference proteome</keyword>
<organism evidence="1 2">
    <name type="scientific">Vaccinium darrowii</name>
    <dbReference type="NCBI Taxonomy" id="229202"/>
    <lineage>
        <taxon>Eukaryota</taxon>
        <taxon>Viridiplantae</taxon>
        <taxon>Streptophyta</taxon>
        <taxon>Embryophyta</taxon>
        <taxon>Tracheophyta</taxon>
        <taxon>Spermatophyta</taxon>
        <taxon>Magnoliopsida</taxon>
        <taxon>eudicotyledons</taxon>
        <taxon>Gunneridae</taxon>
        <taxon>Pentapetalae</taxon>
        <taxon>asterids</taxon>
        <taxon>Ericales</taxon>
        <taxon>Ericaceae</taxon>
        <taxon>Vaccinioideae</taxon>
        <taxon>Vaccinieae</taxon>
        <taxon>Vaccinium</taxon>
    </lineage>
</organism>
<evidence type="ECO:0000313" key="2">
    <source>
        <dbReference type="Proteomes" id="UP000828048"/>
    </source>
</evidence>
<accession>A0ACB7Y4X6</accession>
<dbReference type="EMBL" id="CM037157">
    <property type="protein sequence ID" value="KAH7848583.1"/>
    <property type="molecule type" value="Genomic_DNA"/>
</dbReference>
<proteinExistence type="predicted"/>
<dbReference type="Proteomes" id="UP000828048">
    <property type="component" value="Chromosome 7"/>
</dbReference>
<reference evidence="1 2" key="1">
    <citation type="journal article" date="2021" name="Hortic Res">
        <title>High-quality reference genome and annotation aids understanding of berry development for evergreen blueberry (Vaccinium darrowii).</title>
        <authorList>
            <person name="Yu J."/>
            <person name="Hulse-Kemp A.M."/>
            <person name="Babiker E."/>
            <person name="Staton M."/>
        </authorList>
    </citation>
    <scope>NUCLEOTIDE SEQUENCE [LARGE SCALE GENOMIC DNA]</scope>
    <source>
        <strain evidence="2">cv. NJ 8807/NJ 8810</strain>
        <tissue evidence="1">Young leaf</tissue>
    </source>
</reference>
<name>A0ACB7Y4X6_9ERIC</name>
<sequence>MHHRFSEPVKKWSETAGDYLPAGNRPEKRSIEYYAQLAHHDRLRRGRGIVESNESMTFSDGNSTFRISSLGFLHYATITLGTPGMKFLVALDTGSDLFWVPCECRKCAPTEGKPYGSDFELSINNPKESSTSKNVSCYSSLCPYPTKCLGTFNHCPYMVSYVSSETSTSGILVEDVLHLKAEDRDQESVQAYITFGCGRVQTGSFLDVAAPNGLFGLGFDKISVPSILSSEGYTADSFSMCFGQDGTGRISFGDKGSSEQEQTPFNVDPLHPTYNITVTQSRVGTTLIDLDLTALFDTGTSFTYVVDPAYSRFSESFHSQVKDRRRPPDPRIPFEYCYDMSPDANTSLIPTVSLTMKGGGQFALSDPIIVISTQHELIYCLAFIRSAELNIIGQNFMTGYRVVFDKEKLILGWKKSNCYDIDDANSILARSHNSTTAPPAVAAGLGTWTPRIPTFTHHYRYLRYLSSSLRRRLWLSPLKNAALGHTHSSQFSFSEGFGTFGFDVHHRYSDKVKGILDLDGLPEKGSVDYYAAMVHRDHLLRGRHLAETTAAAPAPLTFSAGNETFQIGLFGYLYYANVTVGSPGLSFLVALDTGSDLFWLPCDCTSCIRGVKFESGQVVEFNIYSPNTSSTSEAVSCNSTFCEQPRQCSSRHNTCVYQVQYLSDNTSSTGLVVEDILRLTTDDSQLKVIDAQVPLGCGIVQTGSFLEGAAPNGLFGLGMDDISVPSVLSSQGLTANSFSMCFGPNETGRISFGDTGDSVQGQTPFNVVQPHPTYNVTVTKVSVGNNVTDISFNAIFDSGTSFTNLNNPAYTIISKMFDSQAKETRHSSSDSQIPFEYCYDLSANQSKPPPLNLTMKGGDQFSVTAPIVEVSLQKGMNVYCLALVKSEDINIIGQNFMTGYSIVFDRENMVLGWEASNCYDTESSTTLYPPESSAVPPTALPPTTRPPTNLNPEATTQVSPTSSLSPPNDSTRLKSGKRVVLTRELAQDSSHVPSGNLILIMVLAFGHGRTAKAQAAASVIRSPCVIGYCPFYTHNAADAIVALDGDRRVMKQTCVEEFNWDSLVFSRPATFTIHLHTLTVVWGFNYSCCEGFGTFGFDVHHRYSDKMKGILDVDGLPEKGSVDYYATMAHRDHLLRGRHLAATTTAAPAPLTFSGGNKTYNIASFGYCGIVETGAFLEGLAPNGLFGLGMNDISVPSVLANKGLTANSFSMCFGTDGYGRMNFGDTGSSGQGQTPFNVEQSNPTYNVTVTQVSVGNNVTDISFTAIFNSGTSFTNLNDPSYTIISEMFDSQANETRHSSSDSQIPFEYCYDLSSNQSSLEPPPVNLTMKGGDQFYVIAPTVIVSLQNGGNVYCLALVKSWDINIIGQNFMTGYSIVFDSENMVLGWEASNCYGTESSVVAPAALSPEAPSHYAKYYFYWRFFYWR</sequence>